<sequence length="59" mass="6305">MVAPANLKKAMVSNEGIDGVRVTVVPVLKTTLNIKNVKCEVDDDGNGKEKNSTTNPVHD</sequence>
<dbReference type="EMBL" id="JARQWQ010000130">
    <property type="protein sequence ID" value="KAK2549174.1"/>
    <property type="molecule type" value="Genomic_DNA"/>
</dbReference>
<dbReference type="Proteomes" id="UP001249851">
    <property type="component" value="Unassembled WGS sequence"/>
</dbReference>
<evidence type="ECO:0000313" key="2">
    <source>
        <dbReference type="EMBL" id="KAK2549174.1"/>
    </source>
</evidence>
<accession>A0AAD9PUH3</accession>
<evidence type="ECO:0000313" key="3">
    <source>
        <dbReference type="Proteomes" id="UP001249851"/>
    </source>
</evidence>
<proteinExistence type="predicted"/>
<reference evidence="2" key="1">
    <citation type="journal article" date="2023" name="G3 (Bethesda)">
        <title>Whole genome assembly and annotation of the endangered Caribbean coral Acropora cervicornis.</title>
        <authorList>
            <person name="Selwyn J.D."/>
            <person name="Vollmer S.V."/>
        </authorList>
    </citation>
    <scope>NUCLEOTIDE SEQUENCE</scope>
    <source>
        <strain evidence="2">K2</strain>
    </source>
</reference>
<evidence type="ECO:0000256" key="1">
    <source>
        <dbReference type="SAM" id="MobiDB-lite"/>
    </source>
</evidence>
<comment type="caution">
    <text evidence="2">The sequence shown here is derived from an EMBL/GenBank/DDBJ whole genome shotgun (WGS) entry which is preliminary data.</text>
</comment>
<protein>
    <submittedName>
        <fullName evidence="2">Uncharacterized protein</fullName>
    </submittedName>
</protein>
<gene>
    <name evidence="2" type="ORF">P5673_030389</name>
</gene>
<reference evidence="2" key="2">
    <citation type="journal article" date="2023" name="Science">
        <title>Genomic signatures of disease resistance in endangered staghorn corals.</title>
        <authorList>
            <person name="Vollmer S.V."/>
            <person name="Selwyn J.D."/>
            <person name="Despard B.A."/>
            <person name="Roesel C.L."/>
        </authorList>
    </citation>
    <scope>NUCLEOTIDE SEQUENCE</scope>
    <source>
        <strain evidence="2">K2</strain>
    </source>
</reference>
<name>A0AAD9PUH3_ACRCE</name>
<organism evidence="2 3">
    <name type="scientific">Acropora cervicornis</name>
    <name type="common">Staghorn coral</name>
    <dbReference type="NCBI Taxonomy" id="6130"/>
    <lineage>
        <taxon>Eukaryota</taxon>
        <taxon>Metazoa</taxon>
        <taxon>Cnidaria</taxon>
        <taxon>Anthozoa</taxon>
        <taxon>Hexacorallia</taxon>
        <taxon>Scleractinia</taxon>
        <taxon>Astrocoeniina</taxon>
        <taxon>Acroporidae</taxon>
        <taxon>Acropora</taxon>
    </lineage>
</organism>
<keyword evidence="3" id="KW-1185">Reference proteome</keyword>
<dbReference type="AlphaFoldDB" id="A0AAD9PUH3"/>
<feature type="region of interest" description="Disordered" evidence="1">
    <location>
        <begin position="40"/>
        <end position="59"/>
    </location>
</feature>